<dbReference type="GO" id="GO:0051287">
    <property type="term" value="F:NAD binding"/>
    <property type="evidence" value="ECO:0007669"/>
    <property type="project" value="InterPro"/>
</dbReference>
<proteinExistence type="inferred from homology"/>
<dbReference type="EMBL" id="KZ819321">
    <property type="protein sequence ID" value="PWN24312.1"/>
    <property type="molecule type" value="Genomic_DNA"/>
</dbReference>
<dbReference type="GO" id="GO:0016491">
    <property type="term" value="F:oxidoreductase activity"/>
    <property type="evidence" value="ECO:0007669"/>
    <property type="project" value="InterPro"/>
</dbReference>
<dbReference type="Pfam" id="PF03446">
    <property type="entry name" value="NAD_binding_2"/>
    <property type="match status" value="1"/>
</dbReference>
<feature type="domain" description="3-hydroxyisobutyrate dehydrogenase-like NAD-binding" evidence="4">
    <location>
        <begin position="211"/>
        <end position="327"/>
    </location>
</feature>
<evidence type="ECO:0000256" key="1">
    <source>
        <dbReference type="ARBA" id="ARBA00007598"/>
    </source>
</evidence>
<dbReference type="InterPro" id="IPR036291">
    <property type="entry name" value="NAD(P)-bd_dom_sf"/>
</dbReference>
<gene>
    <name evidence="5" type="ORF">BCV69DRAFT_280200</name>
</gene>
<dbReference type="PANTHER" id="PTHR43580">
    <property type="entry name" value="OXIDOREDUCTASE GLYR1-RELATED"/>
    <property type="match status" value="1"/>
</dbReference>
<dbReference type="InterPro" id="IPR029154">
    <property type="entry name" value="HIBADH-like_NADP-bd"/>
</dbReference>
<dbReference type="InterPro" id="IPR051265">
    <property type="entry name" value="HIBADH-related_NP60_sf"/>
</dbReference>
<comment type="similarity">
    <text evidence="1">Belongs to the HIBADH-related family. NP60 subfamily.</text>
</comment>
<dbReference type="InterPro" id="IPR013328">
    <property type="entry name" value="6PGD_dom2"/>
</dbReference>
<dbReference type="InterPro" id="IPR006115">
    <property type="entry name" value="6PGDH_NADP-bd"/>
</dbReference>
<dbReference type="Gene3D" id="3.40.50.720">
    <property type="entry name" value="NAD(P)-binding Rossmann-like Domain"/>
    <property type="match status" value="1"/>
</dbReference>
<dbReference type="PANTHER" id="PTHR43580:SF8">
    <property type="entry name" value="6-PHOSPHOGLUCONATE DEHYDROGENASE NADP-BINDING DOMAIN-CONTAINING PROTEIN-RELATED"/>
    <property type="match status" value="1"/>
</dbReference>
<protein>
    <submittedName>
        <fullName evidence="5">NAD(P)-binding protein</fullName>
    </submittedName>
</protein>
<evidence type="ECO:0000313" key="5">
    <source>
        <dbReference type="EMBL" id="PWN24312.1"/>
    </source>
</evidence>
<dbReference type="Proteomes" id="UP000245942">
    <property type="component" value="Unassembled WGS sequence"/>
</dbReference>
<accession>A0A316UGC1</accession>
<organism evidence="5 6">
    <name type="scientific">Pseudomicrostroma glucosiphilum</name>
    <dbReference type="NCBI Taxonomy" id="1684307"/>
    <lineage>
        <taxon>Eukaryota</taxon>
        <taxon>Fungi</taxon>
        <taxon>Dikarya</taxon>
        <taxon>Basidiomycota</taxon>
        <taxon>Ustilaginomycotina</taxon>
        <taxon>Exobasidiomycetes</taxon>
        <taxon>Microstromatales</taxon>
        <taxon>Microstromatales incertae sedis</taxon>
        <taxon>Pseudomicrostroma</taxon>
    </lineage>
</organism>
<dbReference type="InterPro" id="IPR008927">
    <property type="entry name" value="6-PGluconate_DH-like_C_sf"/>
</dbReference>
<evidence type="ECO:0000256" key="2">
    <source>
        <dbReference type="SAM" id="MobiDB-lite"/>
    </source>
</evidence>
<feature type="domain" description="6-phosphogluconate dehydrogenase NADP-binding" evidence="3">
    <location>
        <begin position="24"/>
        <end position="192"/>
    </location>
</feature>
<keyword evidence="6" id="KW-1185">Reference proteome</keyword>
<feature type="region of interest" description="Disordered" evidence="2">
    <location>
        <begin position="1"/>
        <end position="22"/>
    </location>
</feature>
<dbReference type="PROSITE" id="PS00895">
    <property type="entry name" value="3_HYDROXYISOBUT_DH"/>
    <property type="match status" value="1"/>
</dbReference>
<dbReference type="Pfam" id="PF14833">
    <property type="entry name" value="NAD_binding_11"/>
    <property type="match status" value="1"/>
</dbReference>
<dbReference type="SUPFAM" id="SSF48179">
    <property type="entry name" value="6-phosphogluconate dehydrogenase C-terminal domain-like"/>
    <property type="match status" value="1"/>
</dbReference>
<dbReference type="GeneID" id="37013264"/>
<sequence>MAHNSLSMPSVPYSRPQTPHPQHQVGFVGLGAMGKHMALNLAQSLATQNMPLPPLMVYNRTASKAQELADSSDGLIKVCEDLAQLGQCCDLIFTSLANDAAAESVYAQLLQGEEKRNGTKEDRHSTFRVVYVDTSTLYPETSGKIERMVSSVPGRAYVQAPAFGPPPMAKEGQLVFALAGPHQSKKFVAQFLVPGMGRKIMDFGSNCETASSFKLIGNSLILSTIEMLSECMTLAEKTGCGAERFSEFVTEFFPAPSAIGYTKKILEQKFLSDEGFSLNGGIKDASHIQRLGASVDCPMPIVDIAMSHLISARANSNGRDLDWSSLVAGQRIAAGLPPFSNKVGLEKWGSAKGGASAGSSKSGEEHKQ</sequence>
<evidence type="ECO:0000313" key="6">
    <source>
        <dbReference type="Proteomes" id="UP000245942"/>
    </source>
</evidence>
<dbReference type="InterPro" id="IPR002204">
    <property type="entry name" value="3-OH-isobutyrate_DH-rel_CS"/>
</dbReference>
<dbReference type="GO" id="GO:0050661">
    <property type="term" value="F:NADP binding"/>
    <property type="evidence" value="ECO:0007669"/>
    <property type="project" value="InterPro"/>
</dbReference>
<evidence type="ECO:0000259" key="3">
    <source>
        <dbReference type="Pfam" id="PF03446"/>
    </source>
</evidence>
<reference evidence="5 6" key="1">
    <citation type="journal article" date="2018" name="Mol. Biol. Evol.">
        <title>Broad Genomic Sampling Reveals a Smut Pathogenic Ancestry of the Fungal Clade Ustilaginomycotina.</title>
        <authorList>
            <person name="Kijpornyongpan T."/>
            <person name="Mondo S.J."/>
            <person name="Barry K."/>
            <person name="Sandor L."/>
            <person name="Lee J."/>
            <person name="Lipzen A."/>
            <person name="Pangilinan J."/>
            <person name="LaButti K."/>
            <person name="Hainaut M."/>
            <person name="Henrissat B."/>
            <person name="Grigoriev I.V."/>
            <person name="Spatafora J.W."/>
            <person name="Aime M.C."/>
        </authorList>
    </citation>
    <scope>NUCLEOTIDE SEQUENCE [LARGE SCALE GENOMIC DNA]</scope>
    <source>
        <strain evidence="5 6">MCA 4718</strain>
    </source>
</reference>
<dbReference type="AlphaFoldDB" id="A0A316UGC1"/>
<dbReference type="STRING" id="1684307.A0A316UGC1"/>
<dbReference type="RefSeq" id="XP_025351472.1">
    <property type="nucleotide sequence ID" value="XM_025491530.1"/>
</dbReference>
<dbReference type="OrthoDB" id="435038at2759"/>
<dbReference type="SUPFAM" id="SSF51735">
    <property type="entry name" value="NAD(P)-binding Rossmann-fold domains"/>
    <property type="match status" value="1"/>
</dbReference>
<evidence type="ECO:0000259" key="4">
    <source>
        <dbReference type="Pfam" id="PF14833"/>
    </source>
</evidence>
<name>A0A316UGC1_9BASI</name>
<dbReference type="Gene3D" id="1.10.1040.10">
    <property type="entry name" value="N-(1-d-carboxylethyl)-l-norvaline Dehydrogenase, domain 2"/>
    <property type="match status" value="1"/>
</dbReference>